<dbReference type="Proteomes" id="UP000324222">
    <property type="component" value="Unassembled WGS sequence"/>
</dbReference>
<gene>
    <name evidence="3" type="ORF">E2C01_029008</name>
</gene>
<feature type="compositionally biased region" description="Basic and acidic residues" evidence="1">
    <location>
        <begin position="36"/>
        <end position="54"/>
    </location>
</feature>
<sequence length="111" mass="12713">MMPLCGLAAVLVVVAAVVVAGRREEEEEEEEEEQQREDVRRDRDRLKTCEKGDRGEGNGRLPWISMVRCSCGWSLSEDCINLTQTTSHLRYPITRRRLFTPPHLCSLETPN</sequence>
<protein>
    <recommendedName>
        <fullName evidence="5">Secreted protein</fullName>
    </recommendedName>
</protein>
<evidence type="ECO:0000313" key="3">
    <source>
        <dbReference type="EMBL" id="MPC35583.1"/>
    </source>
</evidence>
<proteinExistence type="predicted"/>
<evidence type="ECO:0000256" key="2">
    <source>
        <dbReference type="SAM" id="SignalP"/>
    </source>
</evidence>
<feature type="chain" id="PRO_5022985969" description="Secreted protein" evidence="2">
    <location>
        <begin position="21"/>
        <end position="111"/>
    </location>
</feature>
<feature type="signal peptide" evidence="2">
    <location>
        <begin position="1"/>
        <end position="20"/>
    </location>
</feature>
<evidence type="ECO:0000313" key="4">
    <source>
        <dbReference type="Proteomes" id="UP000324222"/>
    </source>
</evidence>
<reference evidence="3 4" key="1">
    <citation type="submission" date="2019-05" db="EMBL/GenBank/DDBJ databases">
        <title>Another draft genome of Portunus trituberculatus and its Hox gene families provides insights of decapod evolution.</title>
        <authorList>
            <person name="Jeong J.-H."/>
            <person name="Song I."/>
            <person name="Kim S."/>
            <person name="Choi T."/>
            <person name="Kim D."/>
            <person name="Ryu S."/>
            <person name="Kim W."/>
        </authorList>
    </citation>
    <scope>NUCLEOTIDE SEQUENCE [LARGE SCALE GENOMIC DNA]</scope>
    <source>
        <tissue evidence="3">Muscle</tissue>
    </source>
</reference>
<evidence type="ECO:0000256" key="1">
    <source>
        <dbReference type="SAM" id="MobiDB-lite"/>
    </source>
</evidence>
<keyword evidence="2" id="KW-0732">Signal</keyword>
<evidence type="ECO:0008006" key="5">
    <source>
        <dbReference type="Google" id="ProtNLM"/>
    </source>
</evidence>
<name>A0A5B7ERN7_PORTR</name>
<comment type="caution">
    <text evidence="3">The sequence shown here is derived from an EMBL/GenBank/DDBJ whole genome shotgun (WGS) entry which is preliminary data.</text>
</comment>
<keyword evidence="4" id="KW-1185">Reference proteome</keyword>
<accession>A0A5B7ERN7</accession>
<feature type="compositionally biased region" description="Acidic residues" evidence="1">
    <location>
        <begin position="25"/>
        <end position="35"/>
    </location>
</feature>
<organism evidence="3 4">
    <name type="scientific">Portunus trituberculatus</name>
    <name type="common">Swimming crab</name>
    <name type="synonym">Neptunus trituberculatus</name>
    <dbReference type="NCBI Taxonomy" id="210409"/>
    <lineage>
        <taxon>Eukaryota</taxon>
        <taxon>Metazoa</taxon>
        <taxon>Ecdysozoa</taxon>
        <taxon>Arthropoda</taxon>
        <taxon>Crustacea</taxon>
        <taxon>Multicrustacea</taxon>
        <taxon>Malacostraca</taxon>
        <taxon>Eumalacostraca</taxon>
        <taxon>Eucarida</taxon>
        <taxon>Decapoda</taxon>
        <taxon>Pleocyemata</taxon>
        <taxon>Brachyura</taxon>
        <taxon>Eubrachyura</taxon>
        <taxon>Portunoidea</taxon>
        <taxon>Portunidae</taxon>
        <taxon>Portuninae</taxon>
        <taxon>Portunus</taxon>
    </lineage>
</organism>
<dbReference type="EMBL" id="VSRR010003307">
    <property type="protein sequence ID" value="MPC35583.1"/>
    <property type="molecule type" value="Genomic_DNA"/>
</dbReference>
<dbReference type="AlphaFoldDB" id="A0A5B7ERN7"/>
<feature type="region of interest" description="Disordered" evidence="1">
    <location>
        <begin position="22"/>
        <end position="54"/>
    </location>
</feature>